<evidence type="ECO:0000259" key="6">
    <source>
        <dbReference type="Pfam" id="PF02465"/>
    </source>
</evidence>
<dbReference type="GO" id="GO:0071973">
    <property type="term" value="P:bacterial-type flagellum-dependent cell motility"/>
    <property type="evidence" value="ECO:0007669"/>
    <property type="project" value="TreeGrafter"/>
</dbReference>
<dbReference type="Proteomes" id="UP000247790">
    <property type="component" value="Unassembled WGS sequence"/>
</dbReference>
<dbReference type="GO" id="GO:0005576">
    <property type="term" value="C:extracellular region"/>
    <property type="evidence" value="ECO:0007669"/>
    <property type="project" value="UniProtKB-SubCell"/>
</dbReference>
<dbReference type="PANTHER" id="PTHR30288">
    <property type="entry name" value="FLAGELLAR CAP/ASSEMBLY PROTEIN FLID"/>
    <property type="match status" value="1"/>
</dbReference>
<keyword evidence="5" id="KW-0964">Secreted</keyword>
<keyword evidence="8" id="KW-0969">Cilium</keyword>
<keyword evidence="8" id="KW-0966">Cell projection</keyword>
<dbReference type="OrthoDB" id="9776025at2"/>
<dbReference type="AlphaFoldDB" id="A0A2V4VUF0"/>
<evidence type="ECO:0000313" key="10">
    <source>
        <dbReference type="Proteomes" id="UP000247790"/>
    </source>
</evidence>
<accession>A0A2V4VUF0</accession>
<dbReference type="InterPro" id="IPR003481">
    <property type="entry name" value="FliD_N"/>
</dbReference>
<feature type="domain" description="Flagellar hook-associated protein 2 C-terminal" evidence="7">
    <location>
        <begin position="355"/>
        <end position="614"/>
    </location>
</feature>
<dbReference type="GO" id="GO:0007155">
    <property type="term" value="P:cell adhesion"/>
    <property type="evidence" value="ECO:0007669"/>
    <property type="project" value="InterPro"/>
</dbReference>
<organism evidence="8 10">
    <name type="scientific">Paenibacillus barcinonensis</name>
    <dbReference type="NCBI Taxonomy" id="198119"/>
    <lineage>
        <taxon>Bacteria</taxon>
        <taxon>Bacillati</taxon>
        <taxon>Bacillota</taxon>
        <taxon>Bacilli</taxon>
        <taxon>Bacillales</taxon>
        <taxon>Paenibacillaceae</taxon>
        <taxon>Paenibacillus</taxon>
    </lineage>
</organism>
<evidence type="ECO:0000256" key="2">
    <source>
        <dbReference type="ARBA" id="ARBA00011255"/>
    </source>
</evidence>
<proteinExistence type="inferred from homology"/>
<gene>
    <name evidence="9" type="primary">fliD</name>
    <name evidence="8" type="ORF">DFQ00_10358</name>
    <name evidence="9" type="ORF">HUB98_14155</name>
</gene>
<dbReference type="GO" id="GO:0009424">
    <property type="term" value="C:bacterial-type flagellum hook"/>
    <property type="evidence" value="ECO:0007669"/>
    <property type="project" value="UniProtKB-UniRule"/>
</dbReference>
<dbReference type="Proteomes" id="UP000509327">
    <property type="component" value="Chromosome"/>
</dbReference>
<evidence type="ECO:0000313" key="9">
    <source>
        <dbReference type="EMBL" id="QKS57333.1"/>
    </source>
</evidence>
<evidence type="ECO:0000313" key="8">
    <source>
        <dbReference type="EMBL" id="PYE50641.1"/>
    </source>
</evidence>
<dbReference type="InterPro" id="IPR010809">
    <property type="entry name" value="FliD_C"/>
</dbReference>
<keyword evidence="11" id="KW-1185">Reference proteome</keyword>
<dbReference type="RefSeq" id="WP_110895540.1">
    <property type="nucleotide sequence ID" value="NZ_CP054614.1"/>
</dbReference>
<dbReference type="Pfam" id="PF02465">
    <property type="entry name" value="FliD_N"/>
    <property type="match status" value="1"/>
</dbReference>
<name>A0A2V4VUF0_PAEBA</name>
<evidence type="ECO:0000256" key="4">
    <source>
        <dbReference type="ARBA" id="ARBA00023143"/>
    </source>
</evidence>
<comment type="subunit">
    <text evidence="2 5">Homopentamer.</text>
</comment>
<evidence type="ECO:0000313" key="11">
    <source>
        <dbReference type="Proteomes" id="UP000509327"/>
    </source>
</evidence>
<dbReference type="EMBL" id="CP054614">
    <property type="protein sequence ID" value="QKS57333.1"/>
    <property type="molecule type" value="Genomic_DNA"/>
</dbReference>
<protein>
    <recommendedName>
        <fullName evidence="5">Flagellar hook-associated protein 2</fullName>
        <shortName evidence="5">HAP2</shortName>
    </recommendedName>
    <alternativeName>
        <fullName evidence="5">Flagellar cap protein</fullName>
    </alternativeName>
</protein>
<dbReference type="Pfam" id="PF07195">
    <property type="entry name" value="FliD_C"/>
    <property type="match status" value="1"/>
</dbReference>
<reference evidence="8 10" key="1">
    <citation type="submission" date="2018-06" db="EMBL/GenBank/DDBJ databases">
        <title>Genomic Encyclopedia of Type Strains, Phase III (KMG-III): the genomes of soil and plant-associated and newly described type strains.</title>
        <authorList>
            <person name="Whitman W."/>
        </authorList>
    </citation>
    <scope>NUCLEOTIDE SEQUENCE [LARGE SCALE GENOMIC DNA]</scope>
    <source>
        <strain evidence="8 10">CECT 7022</strain>
    </source>
</reference>
<keyword evidence="8" id="KW-0282">Flagellum</keyword>
<dbReference type="Gene3D" id="3.30.70.2120">
    <property type="match status" value="2"/>
</dbReference>
<comment type="similarity">
    <text evidence="1 5">Belongs to the FliD family.</text>
</comment>
<comment type="subcellular location">
    <subcellularLocation>
        <location evidence="5">Secreted</location>
    </subcellularLocation>
    <subcellularLocation>
        <location evidence="5">Bacterial flagellum</location>
    </subcellularLocation>
</comment>
<evidence type="ECO:0000259" key="7">
    <source>
        <dbReference type="Pfam" id="PF07195"/>
    </source>
</evidence>
<reference evidence="9 11" key="2">
    <citation type="submission" date="2020-06" db="EMBL/GenBank/DDBJ databases">
        <title>Complete genome of Paenibacillus barcinonensis KACC11450.</title>
        <authorList>
            <person name="Kim M."/>
            <person name="Park Y.-J."/>
            <person name="Shin J.-H."/>
        </authorList>
    </citation>
    <scope>NUCLEOTIDE SEQUENCE [LARGE SCALE GENOMIC DNA]</scope>
    <source>
        <strain evidence="9 11">KACC11450</strain>
    </source>
</reference>
<evidence type="ECO:0000256" key="5">
    <source>
        <dbReference type="RuleBase" id="RU362066"/>
    </source>
</evidence>
<comment type="function">
    <text evidence="5">Required for morphogenesis and for the elongation of the flagellar filament by facilitating polymerization of the flagellin monomers at the tip of growing filament. Forms a capping structure, which prevents flagellin subunits (transported through the central channel of the flagellum) from leaking out without polymerization at the distal end.</text>
</comment>
<dbReference type="PANTHER" id="PTHR30288:SF0">
    <property type="entry name" value="FLAGELLAR HOOK-ASSOCIATED PROTEIN 2"/>
    <property type="match status" value="1"/>
</dbReference>
<sequence length="625" mass="67822">MVTRVNGFSGMDIDSMVKSMMATKNLRLDRLNQDKQVLQWQRESYRDLSSKLYDFRINKLTTKYGNSSALNANNSVVSGNTTAVKAVASASATTAEMKVSVEKLASAKTLETSGLGQGISRNTFLANLDGVELSAMNESDLEAYLKKGFDITINGVSFKDKDGNSLFNGRTTISSFISTVNSNSQADVFASYDEATGKLSLASRSGGAAGDIKVETPSGKNSLIALFSKKTVIETNGAGENVTGNQTLADLQKLKDGKDPEPDAPMKGYSFMINGASFVFNETETISSVVSKINSSTQAGVVAAFDDKGKLTITANSGNEIKMGGNSYEFLSLFKGAVPFKEDANALKQVKDGLDAKVKVNGQSLENIRTNTFTINGVQLTLQEETDVDNPVIIKNQTDPDKALESIKGFIDDYNNLIKSLNSTIRETKYADFKPLTDEQKKEMKESEILTWTDKAKSGLLKNNDIIKSLLSDMRSIISEKLGPLNSIGITTGLYSENGKLVIKDEAKLKTALSSNPQAVIDLFQGADSAPNDGIFDKLADKASVAIQRISDRSGTNRFTTDVTSTFSEENPMGRQLKQYNSRIALMQRNIASTEDRYYKQFAAMEKAMSQMQSQSASLLAKLGN</sequence>
<feature type="domain" description="Flagellar hook-associated protein 2 N-terminal" evidence="6">
    <location>
        <begin position="9"/>
        <end position="107"/>
    </location>
</feature>
<dbReference type="EMBL" id="QJSW01000003">
    <property type="protein sequence ID" value="PYE50641.1"/>
    <property type="molecule type" value="Genomic_DNA"/>
</dbReference>
<keyword evidence="4 5" id="KW-0975">Bacterial flagellum</keyword>
<dbReference type="GO" id="GO:0009421">
    <property type="term" value="C:bacterial-type flagellum filament cap"/>
    <property type="evidence" value="ECO:0007669"/>
    <property type="project" value="InterPro"/>
</dbReference>
<evidence type="ECO:0000256" key="1">
    <source>
        <dbReference type="ARBA" id="ARBA00009764"/>
    </source>
</evidence>
<evidence type="ECO:0000256" key="3">
    <source>
        <dbReference type="ARBA" id="ARBA00023054"/>
    </source>
</evidence>
<keyword evidence="3" id="KW-0175">Coiled coil</keyword>
<dbReference type="InterPro" id="IPR040026">
    <property type="entry name" value="FliD"/>
</dbReference>